<dbReference type="InterPro" id="IPR027417">
    <property type="entry name" value="P-loop_NTPase"/>
</dbReference>
<keyword evidence="3" id="KW-0347">Helicase</keyword>
<dbReference type="PROSITE" id="PS51194">
    <property type="entry name" value="HELICASE_CTER"/>
    <property type="match status" value="1"/>
</dbReference>
<keyword evidence="2" id="KW-0378">Hydrolase</keyword>
<evidence type="ECO:0000256" key="1">
    <source>
        <dbReference type="ARBA" id="ARBA00022763"/>
    </source>
</evidence>
<dbReference type="PANTHER" id="PTHR47962:SF5">
    <property type="entry name" value="ATP-DEPENDENT HELICASE LHR-RELATED"/>
    <property type="match status" value="1"/>
</dbReference>
<feature type="domain" description="Helicase C-terminal" evidence="8">
    <location>
        <begin position="1"/>
        <end position="112"/>
    </location>
</feature>
<dbReference type="SUPFAM" id="SSF52540">
    <property type="entry name" value="P-loop containing nucleoside triphosphate hydrolases"/>
    <property type="match status" value="1"/>
</dbReference>
<dbReference type="InterPro" id="IPR045628">
    <property type="entry name" value="Lhr_WH_dom"/>
</dbReference>
<dbReference type="Pfam" id="PF23234">
    <property type="entry name" value="WHD_4th_Lhr"/>
    <property type="match status" value="1"/>
</dbReference>
<dbReference type="Proteomes" id="UP001157034">
    <property type="component" value="Unassembled WGS sequence"/>
</dbReference>
<dbReference type="Pfam" id="PF23236">
    <property type="entry name" value="WHD_2nd_Lhr"/>
    <property type="match status" value="1"/>
</dbReference>
<dbReference type="Pfam" id="PF00271">
    <property type="entry name" value="Helicase_C"/>
    <property type="match status" value="1"/>
</dbReference>
<evidence type="ECO:0000256" key="5">
    <source>
        <dbReference type="ARBA" id="ARBA00023204"/>
    </source>
</evidence>
<dbReference type="InterPro" id="IPR052511">
    <property type="entry name" value="ATP-dep_Helicase"/>
</dbReference>
<evidence type="ECO:0000256" key="3">
    <source>
        <dbReference type="ARBA" id="ARBA00022806"/>
    </source>
</evidence>
<keyword evidence="1" id="KW-0227">DNA damage</keyword>
<dbReference type="SMART" id="SM00490">
    <property type="entry name" value="HELICc"/>
    <property type="match status" value="1"/>
</dbReference>
<reference evidence="10" key="1">
    <citation type="journal article" date="2019" name="Int. J. Syst. Evol. Microbiol.">
        <title>The Global Catalogue of Microorganisms (GCM) 10K type strain sequencing project: providing services to taxonomists for standard genome sequencing and annotation.</title>
        <authorList>
            <consortium name="The Broad Institute Genomics Platform"/>
            <consortium name="The Broad Institute Genome Sequencing Center for Infectious Disease"/>
            <person name="Wu L."/>
            <person name="Ma J."/>
        </authorList>
    </citation>
    <scope>NUCLEOTIDE SEQUENCE [LARGE SCALE GENOMIC DNA]</scope>
    <source>
        <strain evidence="10">NBRC 108894</strain>
    </source>
</reference>
<feature type="compositionally biased region" description="Low complexity" evidence="7">
    <location>
        <begin position="277"/>
        <end position="290"/>
    </location>
</feature>
<proteinExistence type="predicted"/>
<keyword evidence="4" id="KW-0238">DNA-binding</keyword>
<evidence type="ECO:0000313" key="9">
    <source>
        <dbReference type="EMBL" id="GMA95591.1"/>
    </source>
</evidence>
<dbReference type="Gene3D" id="3.40.50.300">
    <property type="entry name" value="P-loop containing nucleotide triphosphate hydrolases"/>
    <property type="match status" value="1"/>
</dbReference>
<gene>
    <name evidence="9" type="ORF">GCM10025881_24150</name>
</gene>
<feature type="region of interest" description="Disordered" evidence="7">
    <location>
        <begin position="365"/>
        <end position="396"/>
    </location>
</feature>
<evidence type="ECO:0000256" key="6">
    <source>
        <dbReference type="ARBA" id="ARBA00023235"/>
    </source>
</evidence>
<keyword evidence="3" id="KW-0067">ATP-binding</keyword>
<feature type="compositionally biased region" description="Low complexity" evidence="7">
    <location>
        <begin position="334"/>
        <end position="350"/>
    </location>
</feature>
<feature type="region of interest" description="Disordered" evidence="7">
    <location>
        <begin position="968"/>
        <end position="1015"/>
    </location>
</feature>
<keyword evidence="10" id="KW-1185">Reference proteome</keyword>
<organism evidence="9 10">
    <name type="scientific">Pseudolysinimonas kribbensis</name>
    <dbReference type="NCBI Taxonomy" id="433641"/>
    <lineage>
        <taxon>Bacteria</taxon>
        <taxon>Bacillati</taxon>
        <taxon>Actinomycetota</taxon>
        <taxon>Actinomycetes</taxon>
        <taxon>Micrococcales</taxon>
        <taxon>Microbacteriaceae</taxon>
        <taxon>Pseudolysinimonas</taxon>
    </lineage>
</organism>
<dbReference type="PANTHER" id="PTHR47962">
    <property type="entry name" value="ATP-DEPENDENT HELICASE LHR-RELATED-RELATED"/>
    <property type="match status" value="1"/>
</dbReference>
<dbReference type="InterPro" id="IPR055367">
    <property type="entry name" value="WH4_Lhr"/>
</dbReference>
<feature type="compositionally biased region" description="Basic residues" evidence="7">
    <location>
        <begin position="973"/>
        <end position="982"/>
    </location>
</feature>
<evidence type="ECO:0000256" key="4">
    <source>
        <dbReference type="ARBA" id="ARBA00023125"/>
    </source>
</evidence>
<dbReference type="EMBL" id="BSVB01000001">
    <property type="protein sequence ID" value="GMA95591.1"/>
    <property type="molecule type" value="Genomic_DNA"/>
</dbReference>
<dbReference type="InterPro" id="IPR055369">
    <property type="entry name" value="WH2_Lhr"/>
</dbReference>
<dbReference type="InterPro" id="IPR055368">
    <property type="entry name" value="WH3_Lhr"/>
</dbReference>
<sequence length="1233" mass="131428">MARAHHGSVSKEQRALIEDDLKSGRLRCVVATSSLELGIDMGAVDLVIQVESPPSVASGLQRVGRAGHQVGEISKGVLFPKHRADLLHTTVVSERMTAGLIEAIAIPQNPLDILAQQTVAATALDSLDVEEWFDTVRRSAPFATLPRSAFDATLDLLAGRYPSDEFAELRPRIVWDRVAGTIAGRPGSQRLAVTSGGTIPDRGMFGVFIVGTEDGARRVGELDEEMVYESRVGDVFALGATSWRIEEITSDRVLVSPAFGQPGRVPFWKETASAVLPSSARRSAGSRPSSWPEAGRARRLRSACAPPDSTSTPSATCSASCTSRRRRPARCRPTRPSWSSGSATSSATGASCCTPLRHARALAVGARGRRAHPGAARGRGLGDGGRRRDRRAAARDRCRGPGADLFRFEPQELDELVTLEVGGSALFASRFRESAARALLLPRMNPTRRSPLWQQRQRSAQLLEVARKYPSFPIILETVREVLQDVYDLPSLHTLATDLQANRVRMVEVETDVPSPFARSLLFGYVAAFLYEGDSPLAERRAAALSLDPTLLAELLGRAELRELLDPEVIEQTELELQRLAPDRRARDAEGVVDLLRVLGPLTLAEIHARSSLSPIGVTEPIGDPNWDLSRALGELARANRVLRATVAGEERWAVIEDASRLRDALGVPLPIGVPSAFLDPVADPVGDLVSRYVRTHGPFTAADAAARLGLGVAVVLDALRRLAADRRAVEGEFRPGATGSEWVDAEVLRRLRARSLAALRSEVEPVPQRALGRFLPDWHHVGALELKGEAISGLSRDASAEARLGPRVTAPRPALRGVDGVVAAIEQLGGVALPASAWEALILPSRVRDFLPMMLDELTTTGEVLWSGRGELPGGDGWLALHLAESAPLTLPAPALDEPALADATELHDRILLALTGGGAFFFRQLQQTLAATGPADDTDLARALWDLVWAGLVTNDTLAPLRARLGATTYRPRKPTRRPGRPSAPASLRRPDMTSASRSSAPPTVAGRWSLLPQPETATTVRAAALAEQLLDRHGIVTRGAVQSEGVAGGFALAYKVLAGLEETGRTRRGYFVEGLGAAQFATPATVDRVRAFAPEPEEHDDLVALTLAATDPANPYGAAIGWPAPPADAGSGHRPGRKAGALVVLVDGGLALYVERGGKTVLDLLPHDDADRTVAARAAAAASLAATVRATGGRLRVEKVDGAFAVGTPLGDALVAAGFATTPQGLRLRG</sequence>
<keyword evidence="6" id="KW-0413">Isomerase</keyword>
<evidence type="ECO:0000256" key="2">
    <source>
        <dbReference type="ARBA" id="ARBA00022801"/>
    </source>
</evidence>
<dbReference type="Pfam" id="PF08494">
    <property type="entry name" value="DEAD_assoc"/>
    <property type="match status" value="1"/>
</dbReference>
<evidence type="ECO:0000313" key="10">
    <source>
        <dbReference type="Proteomes" id="UP001157034"/>
    </source>
</evidence>
<accession>A0ABQ6K4M9</accession>
<comment type="caution">
    <text evidence="9">The sequence shown here is derived from an EMBL/GenBank/DDBJ whole genome shotgun (WGS) entry which is preliminary data.</text>
</comment>
<evidence type="ECO:0000256" key="7">
    <source>
        <dbReference type="SAM" id="MobiDB-lite"/>
    </source>
</evidence>
<name>A0ABQ6K4M9_9MICO</name>
<feature type="compositionally biased region" description="Basic residues" evidence="7">
    <location>
        <begin position="323"/>
        <end position="333"/>
    </location>
</feature>
<dbReference type="InterPro" id="IPR013701">
    <property type="entry name" value="Lhr-like_DEAD/DEAH_assoc"/>
</dbReference>
<protein>
    <recommendedName>
        <fullName evidence="8">Helicase C-terminal domain-containing protein</fullName>
    </recommendedName>
</protein>
<dbReference type="Pfam" id="PF23235">
    <property type="entry name" value="WHD_3rd_Lhr"/>
    <property type="match status" value="1"/>
</dbReference>
<keyword evidence="5" id="KW-0234">DNA repair</keyword>
<dbReference type="Pfam" id="PF19306">
    <property type="entry name" value="WHD_Lhr"/>
    <property type="match status" value="1"/>
</dbReference>
<feature type="region of interest" description="Disordered" evidence="7">
    <location>
        <begin position="276"/>
        <end position="350"/>
    </location>
</feature>
<evidence type="ECO:0000259" key="8">
    <source>
        <dbReference type="PROSITE" id="PS51194"/>
    </source>
</evidence>
<keyword evidence="3" id="KW-0547">Nucleotide-binding</keyword>
<feature type="compositionally biased region" description="Low complexity" evidence="7">
    <location>
        <begin position="302"/>
        <end position="322"/>
    </location>
</feature>
<dbReference type="InterPro" id="IPR001650">
    <property type="entry name" value="Helicase_C-like"/>
</dbReference>